<evidence type="ECO:0000313" key="3">
    <source>
        <dbReference type="Proteomes" id="UP000518266"/>
    </source>
</evidence>
<name>A0A7J5YKP2_DISMA</name>
<dbReference type="Proteomes" id="UP000518266">
    <property type="component" value="Unassembled WGS sequence"/>
</dbReference>
<organism evidence="2 3">
    <name type="scientific">Dissostichus mawsoni</name>
    <name type="common">Antarctic cod</name>
    <dbReference type="NCBI Taxonomy" id="36200"/>
    <lineage>
        <taxon>Eukaryota</taxon>
        <taxon>Metazoa</taxon>
        <taxon>Chordata</taxon>
        <taxon>Craniata</taxon>
        <taxon>Vertebrata</taxon>
        <taxon>Euteleostomi</taxon>
        <taxon>Actinopterygii</taxon>
        <taxon>Neopterygii</taxon>
        <taxon>Teleostei</taxon>
        <taxon>Neoteleostei</taxon>
        <taxon>Acanthomorphata</taxon>
        <taxon>Eupercaria</taxon>
        <taxon>Perciformes</taxon>
        <taxon>Notothenioidei</taxon>
        <taxon>Nototheniidae</taxon>
        <taxon>Dissostichus</taxon>
    </lineage>
</organism>
<feature type="compositionally biased region" description="Low complexity" evidence="1">
    <location>
        <begin position="104"/>
        <end position="123"/>
    </location>
</feature>
<feature type="compositionally biased region" description="Low complexity" evidence="1">
    <location>
        <begin position="85"/>
        <end position="96"/>
    </location>
</feature>
<keyword evidence="3" id="KW-1185">Reference proteome</keyword>
<feature type="compositionally biased region" description="Basic and acidic residues" evidence="1">
    <location>
        <begin position="45"/>
        <end position="57"/>
    </location>
</feature>
<feature type="compositionally biased region" description="Polar residues" evidence="1">
    <location>
        <begin position="35"/>
        <end position="44"/>
    </location>
</feature>
<evidence type="ECO:0000256" key="1">
    <source>
        <dbReference type="SAM" id="MobiDB-lite"/>
    </source>
</evidence>
<feature type="compositionally biased region" description="Low complexity" evidence="1">
    <location>
        <begin position="269"/>
        <end position="282"/>
    </location>
</feature>
<sequence>MGIFTLAFQIRKHTINRNLLFPYVEKYFKMKKSDCSQQYPGESGNTHERPGGCEGWKEGGSPTNNVSPTSTPAKSVPTLQPPPGEVAAAAAAAPAEPAEDSLLDLDPLSSSGPTGASSAAPTSWGEMGDSLLSEPTLTAEPASSTTAATPTPAAAEPGVSLAPPTSTAAATSTGAANMDLLGDAFSTPAPAPEAPAAAAEGGAAATSAPAAANAGADPFAPSDSGTNAASSGLDLFGMMTVDNNNLGSSLDACFNSVVPQPSPSPSPSPLFTSTPSTISTPQPFQLQAPPTLRLTFSANPQEEKPQPLLLLPPVLSSLFDGLGDVMKPTLTPQGGMLTPPWLTWQVISQWEPQRSSGGPHTYQMANIVPYCLFFFSHKPGAPGATMMSMARPGPGAPCLPERPRAPESLHPRGTLWMTSTLRTSCLSLCLELCGWDVCTPPTAFPSVMPHPFSQPAIPSTIFAL</sequence>
<protein>
    <submittedName>
        <fullName evidence="2">Uncharacterized protein</fullName>
    </submittedName>
</protein>
<evidence type="ECO:0000313" key="2">
    <source>
        <dbReference type="EMBL" id="KAF3849743.1"/>
    </source>
</evidence>
<gene>
    <name evidence="2" type="ORF">F7725_019462</name>
</gene>
<reference evidence="2 3" key="1">
    <citation type="submission" date="2020-03" db="EMBL/GenBank/DDBJ databases">
        <title>Dissostichus mawsoni Genome sequencing and assembly.</title>
        <authorList>
            <person name="Park H."/>
        </authorList>
    </citation>
    <scope>NUCLEOTIDE SEQUENCE [LARGE SCALE GENOMIC DNA]</scope>
    <source>
        <strain evidence="2">DM0001</strain>
        <tissue evidence="2">Muscle</tissue>
    </source>
</reference>
<proteinExistence type="predicted"/>
<feature type="compositionally biased region" description="Polar residues" evidence="1">
    <location>
        <begin position="61"/>
        <end position="73"/>
    </location>
</feature>
<feature type="region of interest" description="Disordered" evidence="1">
    <location>
        <begin position="35"/>
        <end position="202"/>
    </location>
</feature>
<feature type="compositionally biased region" description="Low complexity" evidence="1">
    <location>
        <begin position="184"/>
        <end position="202"/>
    </location>
</feature>
<dbReference type="OrthoDB" id="8958477at2759"/>
<comment type="caution">
    <text evidence="2">The sequence shown here is derived from an EMBL/GenBank/DDBJ whole genome shotgun (WGS) entry which is preliminary data.</text>
</comment>
<feature type="region of interest" description="Disordered" evidence="1">
    <location>
        <begin position="258"/>
        <end position="282"/>
    </location>
</feature>
<dbReference type="EMBL" id="JAAKFY010000011">
    <property type="protein sequence ID" value="KAF3849743.1"/>
    <property type="molecule type" value="Genomic_DNA"/>
</dbReference>
<feature type="compositionally biased region" description="Low complexity" evidence="1">
    <location>
        <begin position="135"/>
        <end position="176"/>
    </location>
</feature>
<dbReference type="AlphaFoldDB" id="A0A7J5YKP2"/>
<accession>A0A7J5YKP2</accession>